<name>A0ABQ5AAP9_9ASTR</name>
<reference evidence="3" key="1">
    <citation type="journal article" date="2022" name="Int. J. Mol. Sci.">
        <title>Draft Genome of Tanacetum Coccineum: Genomic Comparison of Closely Related Tanacetum-Family Plants.</title>
        <authorList>
            <person name="Yamashiro T."/>
            <person name="Shiraishi A."/>
            <person name="Nakayama K."/>
            <person name="Satake H."/>
        </authorList>
    </citation>
    <scope>NUCLEOTIDE SEQUENCE</scope>
</reference>
<gene>
    <name evidence="3" type="ORF">Tco_0820547</name>
</gene>
<dbReference type="PANTHER" id="PTHR37174:SF2">
    <property type="entry name" value="FORKHEAD-ASSOCIATED DOMAIN PROTEIN"/>
    <property type="match status" value="1"/>
</dbReference>
<dbReference type="Proteomes" id="UP001151760">
    <property type="component" value="Unassembled WGS sequence"/>
</dbReference>
<feature type="coiled-coil region" evidence="1">
    <location>
        <begin position="530"/>
        <end position="557"/>
    </location>
</feature>
<organism evidence="3 4">
    <name type="scientific">Tanacetum coccineum</name>
    <dbReference type="NCBI Taxonomy" id="301880"/>
    <lineage>
        <taxon>Eukaryota</taxon>
        <taxon>Viridiplantae</taxon>
        <taxon>Streptophyta</taxon>
        <taxon>Embryophyta</taxon>
        <taxon>Tracheophyta</taxon>
        <taxon>Spermatophyta</taxon>
        <taxon>Magnoliopsida</taxon>
        <taxon>eudicotyledons</taxon>
        <taxon>Gunneridae</taxon>
        <taxon>Pentapetalae</taxon>
        <taxon>asterids</taxon>
        <taxon>campanulids</taxon>
        <taxon>Asterales</taxon>
        <taxon>Asteraceae</taxon>
        <taxon>Asteroideae</taxon>
        <taxon>Anthemideae</taxon>
        <taxon>Anthemidinae</taxon>
        <taxon>Tanacetum</taxon>
    </lineage>
</organism>
<sequence length="661" mass="72747">MAAICVQSGKENDARDLLYQKNKTAQTLKKTKSQIELLDELSTKLIEFFWVDASAFPLFVPWHNNKTLRKDPHPKPTEFNAEVCDFLATHIAPFWKFPEPFLCLVGISRYYELDENVYLVFLTDDDEEMDLFAFINHAYRTKVRIGEKQIEEGQTPLLESTRGRVVPLAGVNEQENQNYDVHDVGAHVVQDEGVNIVADEEVEATIADKPKGSRKKRKAAGGASGSNLPPKKLREDHGTSGVSTGGKFIAALKSLLERSTLVVKVGVTAVSTVSFVTSFVTLTPKREGGERIDSITGPNLRTQHPAERFVILSDSPCHSSSNATDAEVSSVVRSLVPDPPIMTTVVAITIVATTVVADTSSVLVPKADDEPVHASIFADSTSIGTVGPDIAGPSQLVGTEISANTFYLSHDMDSETLHQVYVPKWNMVNESALDDPDVCRSLVDQFAPPVLFFGFMTDLVKEKDVEIANLKAQLSLKEAKVAEAIRLHGQVSVAEAAKATRVTTLESAASTKEAECASLSAQTAKLTQDLSDLQLSFDELNVKAASLESQKDNLASQDEQVKIFSDKVAGLDVELTRMALHLDEEFYPRYLTTIAGRQWILSRGLKLVVMKCLQSPEYLAALGKAIVVLSTRVCVTPDNFQNFKLPFYPLTFWFRLDFLTF</sequence>
<protein>
    <recommendedName>
        <fullName evidence="5">Transposase (Putative), gypsy type</fullName>
    </recommendedName>
</protein>
<dbReference type="SUPFAM" id="SSF90257">
    <property type="entry name" value="Myosin rod fragments"/>
    <property type="match status" value="1"/>
</dbReference>
<evidence type="ECO:0000256" key="2">
    <source>
        <dbReference type="SAM" id="MobiDB-lite"/>
    </source>
</evidence>
<evidence type="ECO:0000313" key="4">
    <source>
        <dbReference type="Proteomes" id="UP001151760"/>
    </source>
</evidence>
<dbReference type="PANTHER" id="PTHR37174">
    <property type="entry name" value="FORKHEAD-ASSOCIATED DOMAIN PROTEIN"/>
    <property type="match status" value="1"/>
</dbReference>
<feature type="region of interest" description="Disordered" evidence="2">
    <location>
        <begin position="205"/>
        <end position="242"/>
    </location>
</feature>
<keyword evidence="4" id="KW-1185">Reference proteome</keyword>
<feature type="coiled-coil region" evidence="1">
    <location>
        <begin position="460"/>
        <end position="487"/>
    </location>
</feature>
<dbReference type="EMBL" id="BQNB010012113">
    <property type="protein sequence ID" value="GJS99377.1"/>
    <property type="molecule type" value="Genomic_DNA"/>
</dbReference>
<keyword evidence="1" id="KW-0175">Coiled coil</keyword>
<evidence type="ECO:0000313" key="3">
    <source>
        <dbReference type="EMBL" id="GJS99377.1"/>
    </source>
</evidence>
<evidence type="ECO:0000256" key="1">
    <source>
        <dbReference type="SAM" id="Coils"/>
    </source>
</evidence>
<proteinExistence type="predicted"/>
<comment type="caution">
    <text evidence="3">The sequence shown here is derived from an EMBL/GenBank/DDBJ whole genome shotgun (WGS) entry which is preliminary data.</text>
</comment>
<evidence type="ECO:0008006" key="5">
    <source>
        <dbReference type="Google" id="ProtNLM"/>
    </source>
</evidence>
<accession>A0ABQ5AAP9</accession>
<reference evidence="3" key="2">
    <citation type="submission" date="2022-01" db="EMBL/GenBank/DDBJ databases">
        <authorList>
            <person name="Yamashiro T."/>
            <person name="Shiraishi A."/>
            <person name="Satake H."/>
            <person name="Nakayama K."/>
        </authorList>
    </citation>
    <scope>NUCLEOTIDE SEQUENCE</scope>
</reference>